<evidence type="ECO:0000313" key="3">
    <source>
        <dbReference type="Proteomes" id="UP000006860"/>
    </source>
</evidence>
<gene>
    <name evidence="2" type="ordered locus">Plabr_3900</name>
</gene>
<organism evidence="2 3">
    <name type="scientific">Rubinisphaera brasiliensis (strain ATCC 49424 / DSM 5305 / JCM 21570 / IAM 15109 / NBRC 103401 / IFAM 1448)</name>
    <name type="common">Planctomyces brasiliensis</name>
    <dbReference type="NCBI Taxonomy" id="756272"/>
    <lineage>
        <taxon>Bacteria</taxon>
        <taxon>Pseudomonadati</taxon>
        <taxon>Planctomycetota</taxon>
        <taxon>Planctomycetia</taxon>
        <taxon>Planctomycetales</taxon>
        <taxon>Planctomycetaceae</taxon>
        <taxon>Rubinisphaera</taxon>
    </lineage>
</organism>
<feature type="transmembrane region" description="Helical" evidence="1">
    <location>
        <begin position="87"/>
        <end position="108"/>
    </location>
</feature>
<keyword evidence="1" id="KW-1133">Transmembrane helix</keyword>
<keyword evidence="3" id="KW-1185">Reference proteome</keyword>
<dbReference type="STRING" id="756272.Plabr_3900"/>
<dbReference type="AlphaFoldDB" id="F0STK8"/>
<proteinExistence type="predicted"/>
<protein>
    <recommendedName>
        <fullName evidence="4">Peptidase M50</fullName>
    </recommendedName>
</protein>
<reference evidence="3" key="1">
    <citation type="submission" date="2011-02" db="EMBL/GenBank/DDBJ databases">
        <title>The complete genome of Planctomyces brasiliensis DSM 5305.</title>
        <authorList>
            <person name="Lucas S."/>
            <person name="Copeland A."/>
            <person name="Lapidus A."/>
            <person name="Bruce D."/>
            <person name="Goodwin L."/>
            <person name="Pitluck S."/>
            <person name="Kyrpides N."/>
            <person name="Mavromatis K."/>
            <person name="Pagani I."/>
            <person name="Ivanova N."/>
            <person name="Ovchinnikova G."/>
            <person name="Lu M."/>
            <person name="Detter J.C."/>
            <person name="Han C."/>
            <person name="Land M."/>
            <person name="Hauser L."/>
            <person name="Markowitz V."/>
            <person name="Cheng J.-F."/>
            <person name="Hugenholtz P."/>
            <person name="Woyke T."/>
            <person name="Wu D."/>
            <person name="Tindall B."/>
            <person name="Pomrenke H.G."/>
            <person name="Brambilla E."/>
            <person name="Klenk H.-P."/>
            <person name="Eisen J.A."/>
        </authorList>
    </citation>
    <scope>NUCLEOTIDE SEQUENCE [LARGE SCALE GENOMIC DNA]</scope>
    <source>
        <strain evidence="3">ATCC 49424 / DSM 5305 / JCM 21570 / NBRC 103401 / IFAM 1448</strain>
    </source>
</reference>
<dbReference type="Proteomes" id="UP000006860">
    <property type="component" value="Chromosome"/>
</dbReference>
<dbReference type="Pfam" id="PF13398">
    <property type="entry name" value="Peptidase_M50B"/>
    <property type="match status" value="1"/>
</dbReference>
<evidence type="ECO:0000256" key="1">
    <source>
        <dbReference type="SAM" id="Phobius"/>
    </source>
</evidence>
<accession>F0STK8</accession>
<evidence type="ECO:0000313" key="2">
    <source>
        <dbReference type="EMBL" id="ADY61477.1"/>
    </source>
</evidence>
<dbReference type="HOGENOM" id="CLU_1625832_0_0_0"/>
<feature type="transmembrane region" description="Helical" evidence="1">
    <location>
        <begin position="59"/>
        <end position="80"/>
    </location>
</feature>
<sequence length="163" mass="18245">MTTRFFTLLGLLTLSWCVMTFTHEMGHVVAGLCSGGSLETVELRPWRLPYSLFVVDPNPLITLWGGPLIGVVVPVAFAIILRTQWMWFIASFCLLANGLYLATGWFSGDRYLDTTKLFEHGASPIAVALYCVITIGWGNVRFRKACLWVFQTSNQSETETRSS</sequence>
<dbReference type="EMBL" id="CP002546">
    <property type="protein sequence ID" value="ADY61477.1"/>
    <property type="molecule type" value="Genomic_DNA"/>
</dbReference>
<dbReference type="RefSeq" id="WP_013630194.1">
    <property type="nucleotide sequence ID" value="NC_015174.1"/>
</dbReference>
<evidence type="ECO:0008006" key="4">
    <source>
        <dbReference type="Google" id="ProtNLM"/>
    </source>
</evidence>
<keyword evidence="1" id="KW-0472">Membrane</keyword>
<feature type="transmembrane region" description="Helical" evidence="1">
    <location>
        <begin position="120"/>
        <end position="140"/>
    </location>
</feature>
<dbReference type="eggNOG" id="ENOG5032TY1">
    <property type="taxonomic scope" value="Bacteria"/>
</dbReference>
<keyword evidence="1" id="KW-0812">Transmembrane</keyword>
<dbReference type="KEGG" id="pbs:Plabr_3900"/>
<name>F0STK8_RUBBR</name>
<dbReference type="InterPro" id="IPR049500">
    <property type="entry name" value="Peptidase_M50B-like"/>
</dbReference>